<dbReference type="GO" id="GO:0006429">
    <property type="term" value="P:leucyl-tRNA aminoacylation"/>
    <property type="evidence" value="ECO:0007669"/>
    <property type="project" value="InterPro"/>
</dbReference>
<reference evidence="2" key="1">
    <citation type="submission" date="2013-08" db="EMBL/GenBank/DDBJ databases">
        <authorList>
            <person name="Mendez C."/>
            <person name="Richter M."/>
            <person name="Ferrer M."/>
            <person name="Sanchez J."/>
        </authorList>
    </citation>
    <scope>NUCLEOTIDE SEQUENCE</scope>
</reference>
<reference evidence="2" key="2">
    <citation type="journal article" date="2014" name="ISME J.">
        <title>Microbial stratification in low pH oxic and suboxic macroscopic growths along an acid mine drainage.</title>
        <authorList>
            <person name="Mendez-Garcia C."/>
            <person name="Mesa V."/>
            <person name="Sprenger R.R."/>
            <person name="Richter M."/>
            <person name="Diez M.S."/>
            <person name="Solano J."/>
            <person name="Bargiela R."/>
            <person name="Golyshina O.V."/>
            <person name="Manteca A."/>
            <person name="Ramos J.L."/>
            <person name="Gallego J.R."/>
            <person name="Llorente I."/>
            <person name="Martins Dos Santos V.A."/>
            <person name="Jensen O.N."/>
            <person name="Pelaez A.I."/>
            <person name="Sanchez J."/>
            <person name="Ferrer M."/>
        </authorList>
    </citation>
    <scope>NUCLEOTIDE SEQUENCE</scope>
</reference>
<name>T1AI45_9ZZZZ</name>
<dbReference type="GO" id="GO:0004823">
    <property type="term" value="F:leucine-tRNA ligase activity"/>
    <property type="evidence" value="ECO:0007669"/>
    <property type="project" value="InterPro"/>
</dbReference>
<dbReference type="GO" id="GO:0005524">
    <property type="term" value="F:ATP binding"/>
    <property type="evidence" value="ECO:0007669"/>
    <property type="project" value="InterPro"/>
</dbReference>
<dbReference type="EMBL" id="AUZY01009566">
    <property type="protein sequence ID" value="EQD41650.1"/>
    <property type="molecule type" value="Genomic_DNA"/>
</dbReference>
<dbReference type="Gene3D" id="1.10.10.720">
    <property type="entry name" value="leucyl-tRNA synthetase"/>
    <property type="match status" value="1"/>
</dbReference>
<evidence type="ECO:0000313" key="2">
    <source>
        <dbReference type="EMBL" id="EQD41650.1"/>
    </source>
</evidence>
<dbReference type="InterPro" id="IPR014729">
    <property type="entry name" value="Rossmann-like_a/b/a_fold"/>
</dbReference>
<proteinExistence type="inferred from homology"/>
<protein>
    <submittedName>
        <fullName evidence="2">Leucyl-tRNA synthetase</fullName>
    </submittedName>
</protein>
<dbReference type="Gene3D" id="3.40.50.620">
    <property type="entry name" value="HUPs"/>
    <property type="match status" value="1"/>
</dbReference>
<gene>
    <name evidence="2" type="ORF">B1B_14440</name>
</gene>
<accession>T1AI45</accession>
<keyword evidence="2" id="KW-0030">Aminoacyl-tRNA synthetase</keyword>
<comment type="caution">
    <text evidence="2">The sequence shown here is derived from an EMBL/GenBank/DDBJ whole genome shotgun (WGS) entry which is preliminary data.</text>
</comment>
<sequence length="573" mass="64700">TAGAWSGRTVRDAREAVGAQLIAEHEGLEFRQFSEPVICRNGHAVVIRRIPDQWFLDYGEAGWKAEVRRRLPRLRVQPDDYAREVPEVVEWLDDRPCIRRGRWLGTPFPYAPEWTIEPIADSTFYPAYFIVRRFVHDGRLSTGQLTDALFDYVFLGEGPGEPTVEPALLRELRAEFGYWYPLDWNIGGKEHKRVHFPVFLFTHAKLLPAEQFPRGIFVHGWVTNPTGAKLSKKDIGTKGGAVPPLDRALTEWGADTLRLLYTLGSSPGQDREWDPDLVETVRGRLAEVERLVRWARGDATGSPELEAWLESEFARQVIAGREALDRLDLRGYAETVYVSIPAALRRFVVRGGDPSATTRRLGDLWVRLLSPVTPYLAEELGEGRFSTLVAQAPFPGPAELHRSLRAEAAEGFLAQIEEDLREVLRPSEDRGEPAPSEAIFYVAAAWKRVIDPWLRAAGATGTPPSPKEILDRLSREVPELSVPKGELAQYVLRARSLVRNDPALLESLHEEGVLRAAEGYLVRRFGFRQVSVYREEVAAPHDPLRRRERARPGRPAFYLVRGDRSPEPAVRAV</sequence>
<dbReference type="AlphaFoldDB" id="T1AI45"/>
<evidence type="ECO:0000256" key="1">
    <source>
        <dbReference type="ARBA" id="ARBA00005594"/>
    </source>
</evidence>
<dbReference type="InterPro" id="IPR004493">
    <property type="entry name" value="Leu-tRNA-synth_Ia_arc/euk"/>
</dbReference>
<dbReference type="PANTHER" id="PTHR45794">
    <property type="entry name" value="LEUCYL-TRNA SYNTHETASE"/>
    <property type="match status" value="1"/>
</dbReference>
<dbReference type="SUPFAM" id="SSF52374">
    <property type="entry name" value="Nucleotidylyl transferase"/>
    <property type="match status" value="1"/>
</dbReference>
<dbReference type="InterPro" id="IPR009080">
    <property type="entry name" value="tRNAsynth_Ia_anticodon-bd"/>
</dbReference>
<dbReference type="Gene3D" id="3.30.2320.20">
    <property type="entry name" value="Class I aminoacyl-tRNA synthetases (RS)"/>
    <property type="match status" value="1"/>
</dbReference>
<dbReference type="PANTHER" id="PTHR45794:SF1">
    <property type="entry name" value="LEUCINE--TRNA LIGASE, CYTOPLASMIC"/>
    <property type="match status" value="1"/>
</dbReference>
<comment type="similarity">
    <text evidence="1">Belongs to the class-I aminoacyl-tRNA synthetase family.</text>
</comment>
<organism evidence="2">
    <name type="scientific">mine drainage metagenome</name>
    <dbReference type="NCBI Taxonomy" id="410659"/>
    <lineage>
        <taxon>unclassified sequences</taxon>
        <taxon>metagenomes</taxon>
        <taxon>ecological metagenomes</taxon>
    </lineage>
</organism>
<dbReference type="SUPFAM" id="SSF47323">
    <property type="entry name" value="Anticodon-binding domain of a subclass of class I aminoacyl-tRNA synthetases"/>
    <property type="match status" value="1"/>
</dbReference>
<feature type="non-terminal residue" evidence="2">
    <location>
        <position position="1"/>
    </location>
</feature>
<keyword evidence="2" id="KW-0436">Ligase</keyword>